<dbReference type="Proteomes" id="UP000837801">
    <property type="component" value="Unassembled WGS sequence"/>
</dbReference>
<name>A0A9P0QRJ8_9ASCO</name>
<organism evidence="1 2">
    <name type="scientific">[Candida] railenensis</name>
    <dbReference type="NCBI Taxonomy" id="45579"/>
    <lineage>
        <taxon>Eukaryota</taxon>
        <taxon>Fungi</taxon>
        <taxon>Dikarya</taxon>
        <taxon>Ascomycota</taxon>
        <taxon>Saccharomycotina</taxon>
        <taxon>Pichiomycetes</taxon>
        <taxon>Debaryomycetaceae</taxon>
        <taxon>Kurtzmaniella</taxon>
    </lineage>
</organism>
<proteinExistence type="predicted"/>
<reference evidence="1" key="1">
    <citation type="submission" date="2022-03" db="EMBL/GenBank/DDBJ databases">
        <authorList>
            <person name="Legras J.-L."/>
            <person name="Devillers H."/>
            <person name="Grondin C."/>
        </authorList>
    </citation>
    <scope>NUCLEOTIDE SEQUENCE</scope>
    <source>
        <strain evidence="1">CLIB 1423</strain>
    </source>
</reference>
<protein>
    <submittedName>
        <fullName evidence="1">Uncharacterized protein</fullName>
    </submittedName>
</protein>
<keyword evidence="2" id="KW-1185">Reference proteome</keyword>
<gene>
    <name evidence="1" type="ORF">CLIB1423_11S03730</name>
</gene>
<evidence type="ECO:0000313" key="1">
    <source>
        <dbReference type="EMBL" id="CAH2353614.1"/>
    </source>
</evidence>
<accession>A0A9P0QRJ8</accession>
<dbReference type="EMBL" id="CAKXYY010000011">
    <property type="protein sequence ID" value="CAH2353614.1"/>
    <property type="molecule type" value="Genomic_DNA"/>
</dbReference>
<sequence length="402" mass="46786">MEQCFVQSIWKPQKASTLSTDWSNYFTESMDNIYTSLSLSLIAEKRFSLNCKNGKATIDSINEYILIPSSLRFLDIDLSEIFENNDGEIHIDDLITKEPVIIFWRNADKITSDQQMTLVKFLNEFDEYDTNESRLKKSNPNASVPAIVIENSSTTSSTTTPATSNSSYKYPLTIILVIENNLNIIQQLRYKFWFCQYYSRHSLLRTPTDIIGRHYLSRLRKVQQKTVFVAPDIQRYIYSLIVHTRNHRLCSISPMETRLPTMTIQSVQLLAETYVRWTSLTHPIEDSSILFVTPDVCKIVMRKVGYWLINWQKNLGKKTSARKEEGDEEYIVDNDRIHRLNEAEGNKQTERIEMLKIASLGGDWYGTDWKFIQNYIQRCEGKGKEEYNVIVEDALHKVQPPV</sequence>
<evidence type="ECO:0000313" key="2">
    <source>
        <dbReference type="Proteomes" id="UP000837801"/>
    </source>
</evidence>
<dbReference type="OrthoDB" id="5582146at2759"/>
<comment type="caution">
    <text evidence="1">The sequence shown here is derived from an EMBL/GenBank/DDBJ whole genome shotgun (WGS) entry which is preliminary data.</text>
</comment>
<dbReference type="AlphaFoldDB" id="A0A9P0QRJ8"/>